<dbReference type="OrthoDB" id="332390at2759"/>
<proteinExistence type="predicted"/>
<comment type="subcellular location">
    <subcellularLocation>
        <location evidence="1 3">Nucleus</location>
    </subcellularLocation>
</comment>
<evidence type="ECO:0000256" key="2">
    <source>
        <dbReference type="ARBA" id="ARBA00023242"/>
    </source>
</evidence>
<dbReference type="InterPro" id="IPR028941">
    <property type="entry name" value="WHIM2_dom"/>
</dbReference>
<dbReference type="Pfam" id="PF10537">
    <property type="entry name" value="WAC_Acf1_DNA_bd"/>
    <property type="match status" value="1"/>
</dbReference>
<reference evidence="8 9" key="1">
    <citation type="submission" date="2017-04" db="EMBL/GenBank/DDBJ databases">
        <authorList>
            <person name="Afonso C.L."/>
            <person name="Miller P.J."/>
            <person name="Scott M.A."/>
            <person name="Spackman E."/>
            <person name="Goraichik I."/>
            <person name="Dimitrov K.M."/>
            <person name="Suarez D.L."/>
            <person name="Swayne D.E."/>
        </authorList>
    </citation>
    <scope>NUCLEOTIDE SEQUENCE [LARGE SCALE GENOMIC DNA]</scope>
</reference>
<dbReference type="SMART" id="SM00571">
    <property type="entry name" value="DDT"/>
    <property type="match status" value="1"/>
</dbReference>
<evidence type="ECO:0000256" key="1">
    <source>
        <dbReference type="ARBA" id="ARBA00004123"/>
    </source>
</evidence>
<dbReference type="Pfam" id="PF02791">
    <property type="entry name" value="DDT"/>
    <property type="match status" value="1"/>
</dbReference>
<keyword evidence="2 3" id="KW-0539">Nucleus</keyword>
<feature type="compositionally biased region" description="Polar residues" evidence="5">
    <location>
        <begin position="160"/>
        <end position="169"/>
    </location>
</feature>
<dbReference type="InterPro" id="IPR013136">
    <property type="entry name" value="WSTF_Acf1_Cbp146"/>
</dbReference>
<dbReference type="PANTHER" id="PTHR32075">
    <property type="entry name" value="ISWI CHROMATIN-REMODELING COMPLEX SUBUNIT YPL216W-RELATED"/>
    <property type="match status" value="1"/>
</dbReference>
<dbReference type="GO" id="GO:0000785">
    <property type="term" value="C:chromatin"/>
    <property type="evidence" value="ECO:0007669"/>
    <property type="project" value="UniProtKB-ARBA"/>
</dbReference>
<feature type="compositionally biased region" description="Basic and acidic residues" evidence="5">
    <location>
        <begin position="600"/>
        <end position="625"/>
    </location>
</feature>
<evidence type="ECO:0000256" key="4">
    <source>
        <dbReference type="SAM" id="Coils"/>
    </source>
</evidence>
<evidence type="ECO:0000259" key="6">
    <source>
        <dbReference type="PROSITE" id="PS50827"/>
    </source>
</evidence>
<dbReference type="GO" id="GO:0005634">
    <property type="term" value="C:nucleus"/>
    <property type="evidence" value="ECO:0007669"/>
    <property type="project" value="UniProtKB-SubCell"/>
</dbReference>
<feature type="compositionally biased region" description="Basic and acidic residues" evidence="5">
    <location>
        <begin position="1113"/>
        <end position="1125"/>
    </location>
</feature>
<feature type="region of interest" description="Disordered" evidence="5">
    <location>
        <begin position="290"/>
        <end position="346"/>
    </location>
</feature>
<evidence type="ECO:0000256" key="3">
    <source>
        <dbReference type="PROSITE-ProRule" id="PRU00475"/>
    </source>
</evidence>
<evidence type="ECO:0000313" key="9">
    <source>
        <dbReference type="Proteomes" id="UP000196158"/>
    </source>
</evidence>
<evidence type="ECO:0000259" key="7">
    <source>
        <dbReference type="PROSITE" id="PS51136"/>
    </source>
</evidence>
<feature type="coiled-coil region" evidence="4">
    <location>
        <begin position="780"/>
        <end position="807"/>
    </location>
</feature>
<dbReference type="EMBL" id="FXLY01000003">
    <property type="protein sequence ID" value="SMN19019.1"/>
    <property type="molecule type" value="Genomic_DNA"/>
</dbReference>
<organism evidence="8 9">
    <name type="scientific">Maudiozyma saulgeensis</name>
    <dbReference type="NCBI Taxonomy" id="1789683"/>
    <lineage>
        <taxon>Eukaryota</taxon>
        <taxon>Fungi</taxon>
        <taxon>Dikarya</taxon>
        <taxon>Ascomycota</taxon>
        <taxon>Saccharomycotina</taxon>
        <taxon>Saccharomycetes</taxon>
        <taxon>Saccharomycetales</taxon>
        <taxon>Saccharomycetaceae</taxon>
        <taxon>Maudiozyma</taxon>
    </lineage>
</organism>
<feature type="region of interest" description="Disordered" evidence="5">
    <location>
        <begin position="586"/>
        <end position="632"/>
    </location>
</feature>
<feature type="region of interest" description="Disordered" evidence="5">
    <location>
        <begin position="1027"/>
        <end position="1051"/>
    </location>
</feature>
<feature type="domain" description="DDT" evidence="6">
    <location>
        <begin position="413"/>
        <end position="473"/>
    </location>
</feature>
<keyword evidence="9" id="KW-1185">Reference proteome</keyword>
<dbReference type="AlphaFoldDB" id="A0A1X7R0L7"/>
<keyword evidence="4" id="KW-0175">Coiled coil</keyword>
<feature type="region of interest" description="Disordered" evidence="5">
    <location>
        <begin position="129"/>
        <end position="169"/>
    </location>
</feature>
<feature type="compositionally biased region" description="Low complexity" evidence="5">
    <location>
        <begin position="135"/>
        <end position="159"/>
    </location>
</feature>
<gene>
    <name evidence="8" type="ORF">KASA_0P01540G</name>
</gene>
<accession>A0A1X7R0L7</accession>
<feature type="domain" description="WAC" evidence="7">
    <location>
        <begin position="23"/>
        <end position="130"/>
    </location>
</feature>
<sequence length="1204" mass="139316">MVLYKRKPIILPDPLPLPDDLNIYVWHIDETGEWFFSYEEYLKRLDFYMRHHFTCEITGTSCLTFFQALDSEEAQFKYVEEKFPLKLREPVARFLHFNVIKRLDSLVEQVYAKFKNDYFPGEVVYLRRPKEPNQPTGAAATSNGTPSSSSSHIPTSKGSDNPTTSNQPQYQSPYIVKEKAQFNATIDPKTGSVSVPGHCKYMLIEDDSHLYENGQRLQPGREPTGKSIIVDQSQIYRDRSSFTKHLIKCFFKITLHKASSKSGAPWSVKPEYLSMYGLTMNWPPELIQFKDDEPNIEPTPVSETPVDLSGESSAKIKGKNKRKNDSETNESGIDEETNKKKKLNSNDAKDIEKEDIKVEQSTEPAIVINTIVDDLEIPFKQDDESFIGNLQYYNDNLESVRLSDMRSSSLHNLPHFERVLQIYQFLISFSDTLLLSRFNFDQFITSIKCTDEYELIGEVVEVSLRNDEDKKNKTNEDVNNGSDSDNSEEENNSDMESKPVSDWKRNSKIRAMIESKALNANEPLKYKILKNDPASDDVIDNVNSNGTAILVESFIALLSLFINEKGEWVTIVSEDWYDMPNDLAKPETKEEKETDMEVNSDVKTETDNITNDNEKDIEKDIKNESDSDDELSEEEERIEKCLNFRNVHWSERLIKRQFSNHFWLIILLGIFQDSLAMPKYTNFAKIFSSKLVPKQVSATHLPKQLWRNFCREFTFSEKIEALWMLVDMVTHYSQDIKQAVDDSLELSNQIRSEKFKIAREIKSLISDLCKINADTDVQHYKDVQAKIDSLQKDKTFLERQILEAELQRLKPLGMDRYGNRFFWFGLSGVPVHVYSEEELNENNVELNYSTGRLFIQGPTRQMAKYLLKITDDELSNWKLLCEKDGKASATKEVFHVYKREDGSIWSIGSENNDIDIELLSKDGKLNPSVTLSFIQKMILDESPEYLMLDEGMWYSVNTVDDLASILNRLNTWGRKEHDLLRQFRNTTLDIENSMLVRNKILNPPEFSDEENKLLEELNENALTVNELQVDNEGHSEISSSNNDKTKEETDEDRLDIIEVRLDEIADEIMNLEDSSKTRAILTQIKTLEDERDELLEEKEQKKNSQRPGARILARSEKKRNAISRDNKLSNQTELLTDLINYRHFKAMEDVIQWKNKIALKRFGTELRKSTSSKKNHSLKELVPTIPEKMKNILEQLESATEIPK</sequence>
<protein>
    <submittedName>
        <fullName evidence="8">Similar to Saccharomyces cerevisiae YGL133W ITC1 Subunit of the ATP-dependent Isw2p-Itc1p chromatin remodeling complex</fullName>
    </submittedName>
</protein>
<dbReference type="PROSITE" id="PS51136">
    <property type="entry name" value="WAC"/>
    <property type="match status" value="1"/>
</dbReference>
<dbReference type="InterPro" id="IPR018501">
    <property type="entry name" value="DDT_dom"/>
</dbReference>
<feature type="region of interest" description="Disordered" evidence="5">
    <location>
        <begin position="1096"/>
        <end position="1125"/>
    </location>
</feature>
<dbReference type="STRING" id="1789683.A0A1X7R0L7"/>
<evidence type="ECO:0000256" key="5">
    <source>
        <dbReference type="SAM" id="MobiDB-lite"/>
    </source>
</evidence>
<evidence type="ECO:0000313" key="8">
    <source>
        <dbReference type="EMBL" id="SMN19019.1"/>
    </source>
</evidence>
<dbReference type="Proteomes" id="UP000196158">
    <property type="component" value="Unassembled WGS sequence"/>
</dbReference>
<dbReference type="GO" id="GO:0031509">
    <property type="term" value="P:subtelomeric heterochromatin formation"/>
    <property type="evidence" value="ECO:0007669"/>
    <property type="project" value="TreeGrafter"/>
</dbReference>
<dbReference type="GO" id="GO:0000781">
    <property type="term" value="C:chromosome, telomeric region"/>
    <property type="evidence" value="ECO:0007669"/>
    <property type="project" value="GOC"/>
</dbReference>
<name>A0A1X7R0L7_9SACH</name>
<dbReference type="Pfam" id="PF15613">
    <property type="entry name" value="WSD"/>
    <property type="match status" value="1"/>
</dbReference>
<feature type="region of interest" description="Disordered" evidence="5">
    <location>
        <begin position="470"/>
        <end position="503"/>
    </location>
</feature>
<dbReference type="PROSITE" id="PS50827">
    <property type="entry name" value="DDT"/>
    <property type="match status" value="1"/>
</dbReference>
<dbReference type="PANTHER" id="PTHR32075:SF6">
    <property type="entry name" value="ISWI CHROMATIN-REMODELING COMPLEX SUBUNIT YPL216W-RELATED"/>
    <property type="match status" value="1"/>
</dbReference>